<feature type="domain" description="Tudor" evidence="2">
    <location>
        <begin position="784"/>
        <end position="842"/>
    </location>
</feature>
<dbReference type="SMART" id="SM00333">
    <property type="entry name" value="TUDOR"/>
    <property type="match status" value="6"/>
</dbReference>
<feature type="domain" description="Tudor" evidence="2">
    <location>
        <begin position="284"/>
        <end position="344"/>
    </location>
</feature>
<evidence type="ECO:0000313" key="4">
    <source>
        <dbReference type="Proteomes" id="UP000261520"/>
    </source>
</evidence>
<feature type="domain" description="Tudor" evidence="2">
    <location>
        <begin position="62"/>
        <end position="118"/>
    </location>
</feature>
<dbReference type="CDD" id="cd20379">
    <property type="entry name" value="Tudor_dTUD-like"/>
    <property type="match status" value="1"/>
</dbReference>
<evidence type="ECO:0000256" key="1">
    <source>
        <dbReference type="SAM" id="MobiDB-lite"/>
    </source>
</evidence>
<organism evidence="3 4">
    <name type="scientific">Periophthalmus magnuspinnatus</name>
    <dbReference type="NCBI Taxonomy" id="409849"/>
    <lineage>
        <taxon>Eukaryota</taxon>
        <taxon>Metazoa</taxon>
        <taxon>Chordata</taxon>
        <taxon>Craniata</taxon>
        <taxon>Vertebrata</taxon>
        <taxon>Euteleostomi</taxon>
        <taxon>Actinopterygii</taxon>
        <taxon>Neopterygii</taxon>
        <taxon>Teleostei</taxon>
        <taxon>Neoteleostei</taxon>
        <taxon>Acanthomorphata</taxon>
        <taxon>Gobiaria</taxon>
        <taxon>Gobiiformes</taxon>
        <taxon>Gobioidei</taxon>
        <taxon>Gobiidae</taxon>
        <taxon>Oxudercinae</taxon>
        <taxon>Periophthalmus</taxon>
    </lineage>
</organism>
<dbReference type="STRING" id="409849.ENSPMGP00000000731"/>
<feature type="domain" description="Tudor" evidence="2">
    <location>
        <begin position="990"/>
        <end position="1048"/>
    </location>
</feature>
<dbReference type="InterPro" id="IPR002999">
    <property type="entry name" value="Tudor"/>
</dbReference>
<dbReference type="PANTHER" id="PTHR16442">
    <property type="entry name" value="RING FINGER PROTEIN 17"/>
    <property type="match status" value="1"/>
</dbReference>
<feature type="domain" description="Tudor" evidence="2">
    <location>
        <begin position="508"/>
        <end position="564"/>
    </location>
</feature>
<dbReference type="SUPFAM" id="SSF63748">
    <property type="entry name" value="Tudor/PWWP/MBT"/>
    <property type="match status" value="7"/>
</dbReference>
<dbReference type="Gene3D" id="2.40.50.90">
    <property type="match status" value="7"/>
</dbReference>
<feature type="region of interest" description="Disordered" evidence="1">
    <location>
        <begin position="639"/>
        <end position="663"/>
    </location>
</feature>
<feature type="domain" description="Tudor" evidence="2">
    <location>
        <begin position="1410"/>
        <end position="1468"/>
    </location>
</feature>
<dbReference type="Proteomes" id="UP000261520">
    <property type="component" value="Unplaced"/>
</dbReference>
<dbReference type="FunFam" id="2.30.30.140:FF:000018">
    <property type="entry name" value="Serine/threonine-protein kinase 31"/>
    <property type="match status" value="2"/>
</dbReference>
<dbReference type="PANTHER" id="PTHR16442:SF1">
    <property type="entry name" value="RING FINGER PROTEIN 17"/>
    <property type="match status" value="1"/>
</dbReference>
<accession>A0A3B3Z8L6</accession>
<dbReference type="Gene3D" id="2.30.30.140">
    <property type="match status" value="7"/>
</dbReference>
<reference evidence="3" key="1">
    <citation type="submission" date="2025-08" db="UniProtKB">
        <authorList>
            <consortium name="Ensembl"/>
        </authorList>
    </citation>
    <scope>IDENTIFICATION</scope>
</reference>
<dbReference type="Ensembl" id="ENSPMGT00000000771.1">
    <property type="protein sequence ID" value="ENSPMGP00000000731.1"/>
    <property type="gene ID" value="ENSPMGG00000000674.1"/>
</dbReference>
<dbReference type="Pfam" id="PF00567">
    <property type="entry name" value="TUDOR"/>
    <property type="match status" value="7"/>
</dbReference>
<dbReference type="InterPro" id="IPR035437">
    <property type="entry name" value="SNase_OB-fold_sf"/>
</dbReference>
<feature type="domain" description="Tudor" evidence="2">
    <location>
        <begin position="1199"/>
        <end position="1256"/>
    </location>
</feature>
<proteinExistence type="predicted"/>
<dbReference type="PROSITE" id="PS50304">
    <property type="entry name" value="TUDOR"/>
    <property type="match status" value="7"/>
</dbReference>
<keyword evidence="4" id="KW-1185">Reference proteome</keyword>
<reference evidence="3" key="2">
    <citation type="submission" date="2025-09" db="UniProtKB">
        <authorList>
            <consortium name="Ensembl"/>
        </authorList>
    </citation>
    <scope>IDENTIFICATION</scope>
</reference>
<name>A0A3B3Z8L6_9GOBI</name>
<evidence type="ECO:0000313" key="3">
    <source>
        <dbReference type="Ensembl" id="ENSPMGP00000000731.1"/>
    </source>
</evidence>
<sequence>MCSVPGVPTPGSEVSVVITRVNLNQNCGLVELWVNLNNEIKHVYDQMREDIQTPNRKFYGPEGKTGDLCLANIDEKWHRARIVSMQEENYNVFLIDHGQPHSTLSDKLAWGKHECFILPPEIECCIIANILSIENNWPERATNFLKSLPGKEFRGLVQHALMPDRTILLDLPIISKHLCKEGVAKKIPSGEFKNLVLKCLNLPKENAVEMITEKQNLTVSNQLGNDNQYFYPELMTNTLESIRVTEVIDPGNIFCELTIYSKAVKNLSEQMDKELKASLDESQPQTIGMPCAALGIAGKWQRAVLKQQITSRVATVEVFFVDEGKTELVQATNVKKLDWKFLRMPVATYNCKMEGVKNNKQWEQKEIDYLKSLILNQNIIARFDCHILPEDQYSVSLYTPSASCINDYFLEKKVEEIKSDTRPNIPCKQFLSSTTRDVTSPSYLPTSYNSSFSPMEMPLCDFLAAGASVGVRISCIDSLDKFWYSQLFHQVQSDIERLVANSVYSEYSFAVNDLCIARYSDSKWQRGQVVEISPNLKVHFVDFGETLTVNRSEIQPFTCEASATRTTPVLAVALQLFNIPEEIPQEVDAWFAKKVVGQSLTMSVLGKGPNGKLMVELFDGLKSLNAQVREKIMNFAKADATDKQEETMDVPNGDGTKQNGRQKSPIMQSEQFNIINKPTSPSQNLLSNFTAEKMDANIELTSDMQTANQEKTKSTHDEIATLDKSLTYKKPVISFNKTEVLYASSISRPDYFWCQYSNADDLDKVTRIAQIEGQAPQDPFFAHLQLVGTPCLALYKSDNQWYRAQVVEKKRDAFLVVFIDYGNEEDIDYKDVRPISPSLLEMAPQAFLCTLYGIHGTEELWDDALYDDFYILLKDKPLNVTVLDMGQNLDVKMPQYMVHIDDADLHNLLKKHGIVPKSTSKKIYEPSQDYLTHFYSEPNSLVNKKVEAIVTSSSGPARFWCQYSDSEKLIELIKLIPKGGLEEELLFSDALSPGSPCLSLSSDGNQWNRAQVIERQPGRVKVALVDYGYEEELCIKDTRPIPPSLRIIQPQAFLCHMEHFDKNAVWDDKLNHLFHKAMADKVFELTIVSVEFNEDVKIPQYSIELDASSLEKLKKKFYKQSGEEVGNMPQSPTQIPVLRNTLRTPELEKNTTVSAYALSISGPGYFWCQFCDRIQLDEIKKMAKDEATMPRRDWNFGNRLIPGDTCIALFTDCCWYRAQILSKTEDKFSVLFIDYGNEGDVMIANVRPISQSLLKIPPRAFLCSLGGFEYSRGDWDDASYNYLDNFLTDKLLKVTPIRKCINQNNKLPQFVVDIQCGTKSVKEVMQKYWKANSNVDNVLTEPAKNEQAKSNLTKKMTYKNPSVTLNKTELVYATCIDDPHFFWCQFATWADQPIEKMAQEAGLSQPVPTTLNKGDSCLSLFSDDNQWCRALVNEKNDEKFNVVFVDYGNETDDVMIKDTRILPQNLLDEPPQAFLCMLYGFDQSQGTWDDKVYDSFYNTILDKLLKVKIMTVTENSDIAIPQYAVQIEMEGGTDVNKLMEKYWIKSETLHLVMSCGDIGSAPLCF</sequence>
<evidence type="ECO:0000259" key="2">
    <source>
        <dbReference type="PROSITE" id="PS50304"/>
    </source>
</evidence>
<protein>
    <recommendedName>
        <fullName evidence="2">Tudor domain-containing protein</fullName>
    </recommendedName>
</protein>